<evidence type="ECO:0000313" key="1">
    <source>
        <dbReference type="EMBL" id="OIW31617.1"/>
    </source>
</evidence>
<organism evidence="1 2">
    <name type="scientific">Coniochaeta ligniaria NRRL 30616</name>
    <dbReference type="NCBI Taxonomy" id="1408157"/>
    <lineage>
        <taxon>Eukaryota</taxon>
        <taxon>Fungi</taxon>
        <taxon>Dikarya</taxon>
        <taxon>Ascomycota</taxon>
        <taxon>Pezizomycotina</taxon>
        <taxon>Sordariomycetes</taxon>
        <taxon>Sordariomycetidae</taxon>
        <taxon>Coniochaetales</taxon>
        <taxon>Coniochaetaceae</taxon>
        <taxon>Coniochaeta</taxon>
    </lineage>
</organism>
<sequence>RDLPLVIIITFNDYSSVAFLRPNGEELYVFNSKKVVLILRTRAEFYLKRNKYV</sequence>
<dbReference type="Proteomes" id="UP000182658">
    <property type="component" value="Unassembled WGS sequence"/>
</dbReference>
<accession>A0A1J7JE65</accession>
<name>A0A1J7JE65_9PEZI</name>
<evidence type="ECO:0000313" key="2">
    <source>
        <dbReference type="Proteomes" id="UP000182658"/>
    </source>
</evidence>
<reference evidence="1 2" key="1">
    <citation type="submission" date="2016-10" db="EMBL/GenBank/DDBJ databases">
        <title>Draft genome sequence of Coniochaeta ligniaria NRRL30616, a lignocellulolytic fungus for bioabatement of inhibitors in plant biomass hydrolysates.</title>
        <authorList>
            <consortium name="DOE Joint Genome Institute"/>
            <person name="Jimenez D.J."/>
            <person name="Hector R.E."/>
            <person name="Riley R."/>
            <person name="Sun H."/>
            <person name="Grigoriev I.V."/>
            <person name="Van Elsas J.D."/>
            <person name="Nichols N.N."/>
        </authorList>
    </citation>
    <scope>NUCLEOTIDE SEQUENCE [LARGE SCALE GENOMIC DNA]</scope>
    <source>
        <strain evidence="1 2">NRRL 30616</strain>
    </source>
</reference>
<dbReference type="AlphaFoldDB" id="A0A1J7JE65"/>
<dbReference type="EMBL" id="KV875095">
    <property type="protein sequence ID" value="OIW31617.1"/>
    <property type="molecule type" value="Genomic_DNA"/>
</dbReference>
<gene>
    <name evidence="1" type="ORF">CONLIGDRAFT_572297</name>
</gene>
<keyword evidence="2" id="KW-1185">Reference proteome</keyword>
<protein>
    <submittedName>
        <fullName evidence="1">Uncharacterized protein</fullName>
    </submittedName>
</protein>
<feature type="non-terminal residue" evidence="1">
    <location>
        <position position="1"/>
    </location>
</feature>
<proteinExistence type="predicted"/>
<dbReference type="InParanoid" id="A0A1J7JE65"/>